<dbReference type="EMBL" id="JABXOR010000353">
    <property type="protein sequence ID" value="NVO99701.1"/>
    <property type="molecule type" value="Genomic_DNA"/>
</dbReference>
<dbReference type="Proteomes" id="UP000533429">
    <property type="component" value="Unassembled WGS sequence"/>
</dbReference>
<accession>A0A850QN37</accession>
<protein>
    <submittedName>
        <fullName evidence="1">Uncharacterized protein</fullName>
    </submittedName>
</protein>
<gene>
    <name evidence="1" type="ORF">HWA77_05695</name>
</gene>
<name>A0A850QN37_PHODD</name>
<proteinExistence type="predicted"/>
<evidence type="ECO:0000313" key="2">
    <source>
        <dbReference type="Proteomes" id="UP000533429"/>
    </source>
</evidence>
<comment type="caution">
    <text evidence="1">The sequence shown here is derived from an EMBL/GenBank/DDBJ whole genome shotgun (WGS) entry which is preliminary data.</text>
</comment>
<sequence>MPHVLERFIYPTDSRLKIRIPNPSGGNYSTSVGITKIGYEAGLKRALVIVSETGAEMWGEFWHVIIEDTDLLKRLPRSLEPVLSKDTEKNGSERMIYRSMWYEWNNGERTRVCRKVSVDAYGLNDAYRMAKQHILNAYKDLLPFLQYLKDNDHPRYINASLSLPERHDI</sequence>
<evidence type="ECO:0000313" key="1">
    <source>
        <dbReference type="EMBL" id="NVO99701.1"/>
    </source>
</evidence>
<dbReference type="AlphaFoldDB" id="A0A850QN37"/>
<reference evidence="1 2" key="1">
    <citation type="submission" date="2020-06" db="EMBL/GenBank/DDBJ databases">
        <title>Photobacterium damselae subsp. damselae comparative genomics.</title>
        <authorList>
            <person name="Osorio C.R."/>
        </authorList>
    </citation>
    <scope>NUCLEOTIDE SEQUENCE [LARGE SCALE GENOMIC DNA]</scope>
    <source>
        <strain evidence="1 2">TW250/03</strain>
    </source>
</reference>
<organism evidence="1 2">
    <name type="scientific">Photobacterium damselae subsp. damselae</name>
    <name type="common">Listonella damsela</name>
    <dbReference type="NCBI Taxonomy" id="85581"/>
    <lineage>
        <taxon>Bacteria</taxon>
        <taxon>Pseudomonadati</taxon>
        <taxon>Pseudomonadota</taxon>
        <taxon>Gammaproteobacteria</taxon>
        <taxon>Vibrionales</taxon>
        <taxon>Vibrionaceae</taxon>
        <taxon>Photobacterium</taxon>
    </lineage>
</organism>